<dbReference type="PANTHER" id="PTHR42866:SF1">
    <property type="entry name" value="SPORE COAT POLYSACCHARIDE BIOSYNTHESIS PROTEIN SPSF"/>
    <property type="match status" value="1"/>
</dbReference>
<gene>
    <name evidence="1" type="ORF">A2672_00310</name>
</gene>
<dbReference type="EMBL" id="MHTT01000001">
    <property type="protein sequence ID" value="OHA66527.1"/>
    <property type="molecule type" value="Genomic_DNA"/>
</dbReference>
<dbReference type="Pfam" id="PF02348">
    <property type="entry name" value="CTP_transf_3"/>
    <property type="match status" value="1"/>
</dbReference>
<dbReference type="GO" id="GO:0005829">
    <property type="term" value="C:cytosol"/>
    <property type="evidence" value="ECO:0007669"/>
    <property type="project" value="TreeGrafter"/>
</dbReference>
<dbReference type="PANTHER" id="PTHR42866">
    <property type="entry name" value="3-DEOXY-MANNO-OCTULOSONATE CYTIDYLYLTRANSFERASE"/>
    <property type="match status" value="1"/>
</dbReference>
<proteinExistence type="predicted"/>
<accession>A0A1G2R1E8</accession>
<reference evidence="1 2" key="1">
    <citation type="journal article" date="2016" name="Nat. Commun.">
        <title>Thousands of microbial genomes shed light on interconnected biogeochemical processes in an aquifer system.</title>
        <authorList>
            <person name="Anantharaman K."/>
            <person name="Brown C.T."/>
            <person name="Hug L.A."/>
            <person name="Sharon I."/>
            <person name="Castelle C.J."/>
            <person name="Probst A.J."/>
            <person name="Thomas B.C."/>
            <person name="Singh A."/>
            <person name="Wilkins M.J."/>
            <person name="Karaoz U."/>
            <person name="Brodie E.L."/>
            <person name="Williams K.H."/>
            <person name="Hubbard S.S."/>
            <person name="Banfield J.F."/>
        </authorList>
    </citation>
    <scope>NUCLEOTIDE SEQUENCE [LARGE SCALE GENOMIC DNA]</scope>
</reference>
<evidence type="ECO:0000313" key="2">
    <source>
        <dbReference type="Proteomes" id="UP000178065"/>
    </source>
</evidence>
<evidence type="ECO:0000313" key="1">
    <source>
        <dbReference type="EMBL" id="OHA66527.1"/>
    </source>
</evidence>
<evidence type="ECO:0008006" key="3">
    <source>
        <dbReference type="Google" id="ProtNLM"/>
    </source>
</evidence>
<dbReference type="InterPro" id="IPR029044">
    <property type="entry name" value="Nucleotide-diphossugar_trans"/>
</dbReference>
<organism evidence="1 2">
    <name type="scientific">Candidatus Wildermuthbacteria bacterium RIFCSPHIGHO2_01_FULL_49_22b</name>
    <dbReference type="NCBI Taxonomy" id="1802448"/>
    <lineage>
        <taxon>Bacteria</taxon>
        <taxon>Candidatus Wildermuthiibacteriota</taxon>
    </lineage>
</organism>
<sequence>MDVQIFLQARMGSTRFPGKVLADITGKSVFERTIERLSQVKGASKIVLVTSEKPENDQLATQAQRLGVPVFRGAEENTLDRFYRAAQQFGPDAVVRVTCDCPLIDPTLIDEGIRLFKEKRVDFLGNTHPFSHPHGMQFEITRRDALERAWKTQRDSFADEQKFKSADLNPGDPITEDPRFRKEYMTHEPNLAHIRITLDYPEDLEVIRKVYELLPEGKRDFPHIADLFEKRPELLEINKMRNRYL</sequence>
<dbReference type="AlphaFoldDB" id="A0A1G2R1E8"/>
<dbReference type="Gene3D" id="3.90.550.10">
    <property type="entry name" value="Spore Coat Polysaccharide Biosynthesis Protein SpsA, Chain A"/>
    <property type="match status" value="1"/>
</dbReference>
<dbReference type="Proteomes" id="UP000178065">
    <property type="component" value="Unassembled WGS sequence"/>
</dbReference>
<protein>
    <recommendedName>
        <fullName evidence="3">Acylneuraminate cytidylyltransferase</fullName>
    </recommendedName>
</protein>
<dbReference type="STRING" id="1802448.A2672_00310"/>
<dbReference type="SUPFAM" id="SSF53448">
    <property type="entry name" value="Nucleotide-diphospho-sugar transferases"/>
    <property type="match status" value="1"/>
</dbReference>
<dbReference type="InterPro" id="IPR003329">
    <property type="entry name" value="Cytidylyl_trans"/>
</dbReference>
<comment type="caution">
    <text evidence="1">The sequence shown here is derived from an EMBL/GenBank/DDBJ whole genome shotgun (WGS) entry which is preliminary data.</text>
</comment>
<dbReference type="CDD" id="cd02518">
    <property type="entry name" value="GT2_SpsF"/>
    <property type="match status" value="1"/>
</dbReference>
<name>A0A1G2R1E8_9BACT</name>